<evidence type="ECO:0000313" key="2">
    <source>
        <dbReference type="Proteomes" id="UP000027064"/>
    </source>
</evidence>
<dbReference type="AlphaFoldDB" id="A0A066WJV7"/>
<dbReference type="EMBL" id="JNCA01000024">
    <property type="protein sequence ID" value="KDN54297.1"/>
    <property type="molecule type" value="Genomic_DNA"/>
</dbReference>
<dbReference type="Proteomes" id="UP000027064">
    <property type="component" value="Unassembled WGS sequence"/>
</dbReference>
<evidence type="ECO:0000313" key="1">
    <source>
        <dbReference type="EMBL" id="KDN54297.1"/>
    </source>
</evidence>
<organism evidence="1 2">
    <name type="scientific">Flavobacterium seoulense</name>
    <dbReference type="NCBI Taxonomy" id="1492738"/>
    <lineage>
        <taxon>Bacteria</taxon>
        <taxon>Pseudomonadati</taxon>
        <taxon>Bacteroidota</taxon>
        <taxon>Flavobacteriia</taxon>
        <taxon>Flavobacteriales</taxon>
        <taxon>Flavobacteriaceae</taxon>
        <taxon>Flavobacterium</taxon>
    </lineage>
</organism>
<reference evidence="1 2" key="1">
    <citation type="submission" date="2014-05" db="EMBL/GenBank/DDBJ databases">
        <title>Genome Sequence of Flavobacterium sp. EM1321.</title>
        <authorList>
            <person name="Shin S.-K."/>
            <person name="Yi H."/>
        </authorList>
    </citation>
    <scope>NUCLEOTIDE SEQUENCE [LARGE SCALE GENOMIC DNA]</scope>
    <source>
        <strain evidence="1 2">EM1321</strain>
    </source>
</reference>
<keyword evidence="2" id="KW-1185">Reference proteome</keyword>
<name>A0A066WJV7_9FLAO</name>
<dbReference type="PATRIC" id="fig|1492738.3.peg.2534"/>
<protein>
    <submittedName>
        <fullName evidence="1">Uncharacterized protein</fullName>
    </submittedName>
</protein>
<proteinExistence type="predicted"/>
<gene>
    <name evidence="1" type="ORF">FEM21_25480</name>
</gene>
<accession>A0A066WJV7</accession>
<sequence>MLFIIAYSYLVRSGKLKGTTDFLKNTRRKIKLKIVKLELGY</sequence>
<comment type="caution">
    <text evidence="1">The sequence shown here is derived from an EMBL/GenBank/DDBJ whole genome shotgun (WGS) entry which is preliminary data.</text>
</comment>